<dbReference type="AlphaFoldDB" id="A0A7W6FW91"/>
<keyword evidence="3" id="KW-1185">Reference proteome</keyword>
<dbReference type="SUPFAM" id="SSF69279">
    <property type="entry name" value="Phage tail proteins"/>
    <property type="match status" value="1"/>
</dbReference>
<dbReference type="RefSeq" id="WP_090966123.1">
    <property type="nucleotide sequence ID" value="NZ_FOOA01000025.1"/>
</dbReference>
<name>A0A7W6FW91_9HYPH</name>
<sequence>MPWSVSWRVTINGENVSSAMRPYLTDISVVDRSGTSSDSCSLAFDDTDGSLKLPDPSSKLSVELDGVPVFQGVVDSTPWELTRGGGRILRVTAKGFDTRGKAKEGQLWHLDDASLGDALKKAGRAAGVPDVIVDPAFASMQRDYWSPDGASFLAWGEKLAREMGATFKIRDGRAVFAKRGQGLAATGAAMPTITAAIGRNVIAVRIDPTQGRRQFAKAQVRYFDRDAADWKVKDVEIGAEGTDAANLRRFTAADEDEAEAVGQGRKSDSEREGANGTIDMDLEPTAQAGAKVILTGARPGIDGQYEIDGVTHKADRSGGSTTSLDVKQPENGAGRDTRTATASTVPANVPVPTSRPN</sequence>
<evidence type="ECO:0000313" key="2">
    <source>
        <dbReference type="EMBL" id="MBB3937951.1"/>
    </source>
</evidence>
<protein>
    <recommendedName>
        <fullName evidence="4">Phage late control gene D protein (GPD)</fullName>
    </recommendedName>
</protein>
<accession>A0A7W6FW91</accession>
<evidence type="ECO:0008006" key="4">
    <source>
        <dbReference type="Google" id="ProtNLM"/>
    </source>
</evidence>
<dbReference type="EMBL" id="JACIDO010000013">
    <property type="protein sequence ID" value="MBB3937951.1"/>
    <property type="molecule type" value="Genomic_DNA"/>
</dbReference>
<gene>
    <name evidence="2" type="ORF">GGR05_004120</name>
</gene>
<proteinExistence type="predicted"/>
<dbReference type="Proteomes" id="UP000531216">
    <property type="component" value="Unassembled WGS sequence"/>
</dbReference>
<reference evidence="2 3" key="1">
    <citation type="submission" date="2020-08" db="EMBL/GenBank/DDBJ databases">
        <title>Genomic Encyclopedia of Type Strains, Phase IV (KMG-IV): sequencing the most valuable type-strain genomes for metagenomic binning, comparative biology and taxonomic classification.</title>
        <authorList>
            <person name="Goeker M."/>
        </authorList>
    </citation>
    <scope>NUCLEOTIDE SEQUENCE [LARGE SCALE GENOMIC DNA]</scope>
    <source>
        <strain evidence="2 3">DSM 25024</strain>
    </source>
</reference>
<evidence type="ECO:0000313" key="3">
    <source>
        <dbReference type="Proteomes" id="UP000531216"/>
    </source>
</evidence>
<evidence type="ECO:0000256" key="1">
    <source>
        <dbReference type="SAM" id="MobiDB-lite"/>
    </source>
</evidence>
<dbReference type="OrthoDB" id="7833734at2"/>
<feature type="region of interest" description="Disordered" evidence="1">
    <location>
        <begin position="305"/>
        <end position="357"/>
    </location>
</feature>
<feature type="region of interest" description="Disordered" evidence="1">
    <location>
        <begin position="249"/>
        <end position="278"/>
    </location>
</feature>
<comment type="caution">
    <text evidence="2">The sequence shown here is derived from an EMBL/GenBank/DDBJ whole genome shotgun (WGS) entry which is preliminary data.</text>
</comment>
<organism evidence="2 3">
    <name type="scientific">Aureimonas phyllosphaerae</name>
    <dbReference type="NCBI Taxonomy" id="1166078"/>
    <lineage>
        <taxon>Bacteria</taxon>
        <taxon>Pseudomonadati</taxon>
        <taxon>Pseudomonadota</taxon>
        <taxon>Alphaproteobacteria</taxon>
        <taxon>Hyphomicrobiales</taxon>
        <taxon>Aurantimonadaceae</taxon>
        <taxon>Aureimonas</taxon>
    </lineage>
</organism>